<name>A0AAV4LYH2_BABCB</name>
<proteinExistence type="predicted"/>
<dbReference type="AlphaFoldDB" id="A0AAV4LYH2"/>
<dbReference type="GeneID" id="94196143"/>
<sequence>MPTETSRLRRLDHRSQLKLPTELQMSSTTMHLLWQCCSVVMKTLKLSLAGSTFLRCGGCGGARAATYEEFAEDVERGVDVAGDIRIPGEEHAQVDPPPPGSQQRPPQEPGRVEVTRGQGGERGLDAVAAFEPRHVGLEHLHDDSAVDRGGGRALVQPVDLAGGHLERALHHVREVADSGATQANVEVVEAAVAAQRLAGGLLGHVHRTAERDVVVDDEHLLVVAEGHRAHGEAALPKGVEDEHLDAVLLQLVLEEGGEVERPDLTEGW</sequence>
<reference evidence="2 3" key="1">
    <citation type="submission" date="2021-06" db="EMBL/GenBank/DDBJ databases">
        <title>Genome sequence of Babesia caballi.</title>
        <authorList>
            <person name="Yamagishi J."/>
            <person name="Kidaka T."/>
            <person name="Ochi A."/>
        </authorList>
    </citation>
    <scope>NUCLEOTIDE SEQUENCE [LARGE SCALE GENOMIC DNA]</scope>
    <source>
        <strain evidence="2">USDA-D6B2</strain>
    </source>
</reference>
<dbReference type="RefSeq" id="XP_067716731.1">
    <property type="nucleotide sequence ID" value="XM_067860630.1"/>
</dbReference>
<evidence type="ECO:0000313" key="2">
    <source>
        <dbReference type="EMBL" id="GIX64662.1"/>
    </source>
</evidence>
<feature type="region of interest" description="Disordered" evidence="1">
    <location>
        <begin position="89"/>
        <end position="119"/>
    </location>
</feature>
<accession>A0AAV4LYH2</accession>
<evidence type="ECO:0000313" key="3">
    <source>
        <dbReference type="Proteomes" id="UP001497744"/>
    </source>
</evidence>
<evidence type="ECO:0000256" key="1">
    <source>
        <dbReference type="SAM" id="MobiDB-lite"/>
    </source>
</evidence>
<comment type="caution">
    <text evidence="2">The sequence shown here is derived from an EMBL/GenBank/DDBJ whole genome shotgun (WGS) entry which is preliminary data.</text>
</comment>
<keyword evidence="3" id="KW-1185">Reference proteome</keyword>
<dbReference type="Proteomes" id="UP001497744">
    <property type="component" value="Unassembled WGS sequence"/>
</dbReference>
<dbReference type="EMBL" id="BPLF01000003">
    <property type="protein sequence ID" value="GIX64662.1"/>
    <property type="molecule type" value="Genomic_DNA"/>
</dbReference>
<protein>
    <submittedName>
        <fullName evidence="2">Related to double-strand-break repair protein rad21</fullName>
    </submittedName>
</protein>
<organism evidence="2 3">
    <name type="scientific">Babesia caballi</name>
    <dbReference type="NCBI Taxonomy" id="5871"/>
    <lineage>
        <taxon>Eukaryota</taxon>
        <taxon>Sar</taxon>
        <taxon>Alveolata</taxon>
        <taxon>Apicomplexa</taxon>
        <taxon>Aconoidasida</taxon>
        <taxon>Piroplasmida</taxon>
        <taxon>Babesiidae</taxon>
        <taxon>Babesia</taxon>
    </lineage>
</organism>
<gene>
    <name evidence="2" type="ORF">BcabD6B2_40970</name>
</gene>